<dbReference type="EMBL" id="MZXW01000016">
    <property type="protein sequence ID" value="RXT48737.1"/>
    <property type="molecule type" value="Genomic_DNA"/>
</dbReference>
<gene>
    <name evidence="1" type="ORF">B5V03_12590</name>
</gene>
<evidence type="ECO:0000313" key="1">
    <source>
        <dbReference type="EMBL" id="RXT48737.1"/>
    </source>
</evidence>
<accession>A0A4Q1VEX5</accession>
<name>A0A4Q1VEX5_9BRAD</name>
<evidence type="ECO:0000313" key="2">
    <source>
        <dbReference type="Proteomes" id="UP000290819"/>
    </source>
</evidence>
<protein>
    <submittedName>
        <fullName evidence="1">Uncharacterized protein</fullName>
    </submittedName>
</protein>
<comment type="caution">
    <text evidence="1">The sequence shown here is derived from an EMBL/GenBank/DDBJ whole genome shotgun (WGS) entry which is preliminary data.</text>
</comment>
<reference evidence="1 2" key="1">
    <citation type="submission" date="2017-03" db="EMBL/GenBank/DDBJ databases">
        <authorList>
            <person name="Safronova V.I."/>
            <person name="Sazanova A.L."/>
            <person name="Chirak E.R."/>
        </authorList>
    </citation>
    <scope>NUCLEOTIDE SEQUENCE [LARGE SCALE GENOMIC DNA]</scope>
    <source>
        <strain evidence="1 2">Opo-243</strain>
    </source>
</reference>
<dbReference type="AlphaFoldDB" id="A0A4Q1VEX5"/>
<organism evidence="1 2">
    <name type="scientific">Bradyrhizobium betae</name>
    <dbReference type="NCBI Taxonomy" id="244734"/>
    <lineage>
        <taxon>Bacteria</taxon>
        <taxon>Pseudomonadati</taxon>
        <taxon>Pseudomonadota</taxon>
        <taxon>Alphaproteobacteria</taxon>
        <taxon>Hyphomicrobiales</taxon>
        <taxon>Nitrobacteraceae</taxon>
        <taxon>Bradyrhizobium</taxon>
    </lineage>
</organism>
<keyword evidence="2" id="KW-1185">Reference proteome</keyword>
<dbReference type="Proteomes" id="UP000290819">
    <property type="component" value="Unassembled WGS sequence"/>
</dbReference>
<sequence>MADQIMRTGLPRIYNVKTNTKRIRTSQSVSDLPLFSWRVTLLQPNSRAGLFVARRYRVHPAFADLIANLAGLGSEVRQ</sequence>
<proteinExistence type="predicted"/>